<keyword evidence="4" id="KW-0067">ATP-binding</keyword>
<feature type="compositionally biased region" description="Basic residues" evidence="6">
    <location>
        <begin position="75"/>
        <end position="85"/>
    </location>
</feature>
<dbReference type="InterPro" id="IPR057931">
    <property type="entry name" value="RHH_ERCC6L2"/>
</dbReference>
<dbReference type="InterPro" id="IPR001650">
    <property type="entry name" value="Helicase_C-like"/>
</dbReference>
<dbReference type="SMART" id="SM00490">
    <property type="entry name" value="HELICc"/>
    <property type="match status" value="1"/>
</dbReference>
<dbReference type="InterPro" id="IPR050496">
    <property type="entry name" value="SNF2_RAD54_helicase_repair"/>
</dbReference>
<evidence type="ECO:0000256" key="1">
    <source>
        <dbReference type="ARBA" id="ARBA00004123"/>
    </source>
</evidence>
<feature type="domain" description="Helicase ATP-binding" evidence="7">
    <location>
        <begin position="199"/>
        <end position="391"/>
    </location>
</feature>
<keyword evidence="3" id="KW-0378">Hydrolase</keyword>
<dbReference type="GO" id="GO:0005634">
    <property type="term" value="C:nucleus"/>
    <property type="evidence" value="ECO:0007669"/>
    <property type="project" value="UniProtKB-SubCell"/>
</dbReference>
<dbReference type="GO" id="GO:0016787">
    <property type="term" value="F:hydrolase activity"/>
    <property type="evidence" value="ECO:0007669"/>
    <property type="project" value="UniProtKB-KW"/>
</dbReference>
<organism evidence="9 10">
    <name type="scientific">Ascobolus immersus RN42</name>
    <dbReference type="NCBI Taxonomy" id="1160509"/>
    <lineage>
        <taxon>Eukaryota</taxon>
        <taxon>Fungi</taxon>
        <taxon>Dikarya</taxon>
        <taxon>Ascomycota</taxon>
        <taxon>Pezizomycotina</taxon>
        <taxon>Pezizomycetes</taxon>
        <taxon>Pezizales</taxon>
        <taxon>Ascobolaceae</taxon>
        <taxon>Ascobolus</taxon>
    </lineage>
</organism>
<dbReference type="AlphaFoldDB" id="A0A3N4I3W7"/>
<dbReference type="Pfam" id="PF00271">
    <property type="entry name" value="Helicase_C"/>
    <property type="match status" value="1"/>
</dbReference>
<accession>A0A3N4I3W7</accession>
<feature type="region of interest" description="Disordered" evidence="6">
    <location>
        <begin position="987"/>
        <end position="1042"/>
    </location>
</feature>
<evidence type="ECO:0000313" key="10">
    <source>
        <dbReference type="Proteomes" id="UP000275078"/>
    </source>
</evidence>
<proteinExistence type="predicted"/>
<dbReference type="PROSITE" id="PS51192">
    <property type="entry name" value="HELICASE_ATP_BIND_1"/>
    <property type="match status" value="1"/>
</dbReference>
<sequence>MARTSLFRSDDEDDNDLDTFHPRKRPRRSTDLSLSTSPNTSIIKREVSPISSDPDFPTPTTTARRYVPLSEHKNSHPPKPAKGRKSREQRQRPKEWKTAAEMITEEQEEDATLSGDLPDYFLRRQSALGPEEGRPLNKLLLPPSFEGVPLPEPTDEKRPDFPNPPNPFEPIELRTTGIIPAQIAQYLRSYQVEGAEFLHDLFVYQRGGILGDDMGLGKTIQVISFLSAAFAHSCDSRDAVRLRRFKRVKGESGIRATEGGVATEAWYPKVLIVCPSSLIHNWAAELETWGWWQVGVYHGAGKSEVLQAAAKGRCEVVVTTYDTYKRSKEKVNQIAWDAVVADECHYIKERKSEVTKAMNEINALCRIGLTGTAIQNNYEEMWTLLNWCNPGLVGDIGLWKRTISQPLKVGQSHGATEAQLGQARKIATRLAHNLLPRMFLRRTKDLIAHQLPKKSDKVVFCPLTATQAEAYKNFLESEMVQLIKDSGDPCECRSGMTRGGCCHAVDSEGVHWRMKVFPSLHAVRYLANHLANWIPLKEEPAEKIKEKLEILSLCLPDRYKELAARLPLETYSDPELCGKWHVLRKLLAYWHSTPGPIVNGVQLPNKVIIFSFSILHLNILRTLITNTHYTYCYFTGEIKSLDERHRVITQFNADPTIFVLLISTRAGGVGLNITSANKVVIFDPSWNPSHDLQAQDRAYRIGQLRDVDVFRLISAGTVEEIVYARQIYKQQMASIGYNATIERRYFEGVMNDKDKKGELFGLKNIFTYRPDGVVLREILNKTNVAEARAGIRVAELHAAGEGGAADWDDEDAGVGLSKDPAKALSQLEGLEDGAEGRKRENPIQAILDEAGVLYAHENREVLGSSKAEKAISRRALQKSDTFDFSVQEEEVEAPDGKKRKKRRFEVAKPIFAEEGDTEIKFQPPKDVRRRQFVLLWKWSNVKMTLIEFALMVERLSQNQRTELLERFYRWRRNVLIEKGLWTPREAADGEEGVDWEGMAEESQDVDGAGEEGVLREAMEVMEEDPLAGGEETESEDDDNDEL</sequence>
<dbReference type="InterPro" id="IPR027417">
    <property type="entry name" value="P-loop_NTPase"/>
</dbReference>
<evidence type="ECO:0000259" key="8">
    <source>
        <dbReference type="PROSITE" id="PS51194"/>
    </source>
</evidence>
<dbReference type="PROSITE" id="PS51194">
    <property type="entry name" value="HELICASE_CTER"/>
    <property type="match status" value="1"/>
</dbReference>
<dbReference type="Pfam" id="PF25806">
    <property type="entry name" value="RHH_ERCC6L2"/>
    <property type="match status" value="1"/>
</dbReference>
<feature type="domain" description="Helicase C-terminal" evidence="8">
    <location>
        <begin position="582"/>
        <end position="747"/>
    </location>
</feature>
<dbReference type="Pfam" id="PF14773">
    <property type="entry name" value="VIGSSK"/>
    <property type="match status" value="1"/>
</dbReference>
<evidence type="ECO:0000313" key="9">
    <source>
        <dbReference type="EMBL" id="RPA80086.1"/>
    </source>
</evidence>
<reference evidence="9 10" key="1">
    <citation type="journal article" date="2018" name="Nat. Ecol. Evol.">
        <title>Pezizomycetes genomes reveal the molecular basis of ectomycorrhizal truffle lifestyle.</title>
        <authorList>
            <person name="Murat C."/>
            <person name="Payen T."/>
            <person name="Noel B."/>
            <person name="Kuo A."/>
            <person name="Morin E."/>
            <person name="Chen J."/>
            <person name="Kohler A."/>
            <person name="Krizsan K."/>
            <person name="Balestrini R."/>
            <person name="Da Silva C."/>
            <person name="Montanini B."/>
            <person name="Hainaut M."/>
            <person name="Levati E."/>
            <person name="Barry K.W."/>
            <person name="Belfiori B."/>
            <person name="Cichocki N."/>
            <person name="Clum A."/>
            <person name="Dockter R.B."/>
            <person name="Fauchery L."/>
            <person name="Guy J."/>
            <person name="Iotti M."/>
            <person name="Le Tacon F."/>
            <person name="Lindquist E.A."/>
            <person name="Lipzen A."/>
            <person name="Malagnac F."/>
            <person name="Mello A."/>
            <person name="Molinier V."/>
            <person name="Miyauchi S."/>
            <person name="Poulain J."/>
            <person name="Riccioni C."/>
            <person name="Rubini A."/>
            <person name="Sitrit Y."/>
            <person name="Splivallo R."/>
            <person name="Traeger S."/>
            <person name="Wang M."/>
            <person name="Zifcakova L."/>
            <person name="Wipf D."/>
            <person name="Zambonelli A."/>
            <person name="Paolocci F."/>
            <person name="Nowrousian M."/>
            <person name="Ottonello S."/>
            <person name="Baldrian P."/>
            <person name="Spatafora J.W."/>
            <person name="Henrissat B."/>
            <person name="Nagy L.G."/>
            <person name="Aury J.M."/>
            <person name="Wincker P."/>
            <person name="Grigoriev I.V."/>
            <person name="Bonfante P."/>
            <person name="Martin F.M."/>
        </authorList>
    </citation>
    <scope>NUCLEOTIDE SEQUENCE [LARGE SCALE GENOMIC DNA]</scope>
    <source>
        <strain evidence="9 10">RN42</strain>
    </source>
</reference>
<evidence type="ECO:0000256" key="6">
    <source>
        <dbReference type="SAM" id="MobiDB-lite"/>
    </source>
</evidence>
<feature type="compositionally biased region" description="Polar residues" evidence="6">
    <location>
        <begin position="31"/>
        <end position="42"/>
    </location>
</feature>
<dbReference type="Pfam" id="PF00176">
    <property type="entry name" value="SNF2-rel_dom"/>
    <property type="match status" value="1"/>
</dbReference>
<feature type="compositionally biased region" description="Acidic residues" evidence="6">
    <location>
        <begin position="988"/>
        <end position="1009"/>
    </location>
</feature>
<dbReference type="SUPFAM" id="SSF52540">
    <property type="entry name" value="P-loop containing nucleoside triphosphate hydrolases"/>
    <property type="match status" value="2"/>
</dbReference>
<dbReference type="STRING" id="1160509.A0A3N4I3W7"/>
<name>A0A3N4I3W7_ASCIM</name>
<evidence type="ECO:0000256" key="2">
    <source>
        <dbReference type="ARBA" id="ARBA00022741"/>
    </source>
</evidence>
<evidence type="ECO:0000256" key="4">
    <source>
        <dbReference type="ARBA" id="ARBA00022840"/>
    </source>
</evidence>
<feature type="compositionally biased region" description="Basic and acidic residues" evidence="6">
    <location>
        <begin position="86"/>
        <end position="97"/>
    </location>
</feature>
<evidence type="ECO:0000256" key="3">
    <source>
        <dbReference type="ARBA" id="ARBA00022801"/>
    </source>
</evidence>
<keyword evidence="2" id="KW-0547">Nucleotide-binding</keyword>
<feature type="compositionally biased region" description="Acidic residues" evidence="6">
    <location>
        <begin position="1019"/>
        <end position="1042"/>
    </location>
</feature>
<comment type="subcellular location">
    <subcellularLocation>
        <location evidence="1">Nucleus</location>
    </subcellularLocation>
</comment>
<dbReference type="CDD" id="cd18793">
    <property type="entry name" value="SF2_C_SNF"/>
    <property type="match status" value="1"/>
</dbReference>
<evidence type="ECO:0000256" key="5">
    <source>
        <dbReference type="ARBA" id="ARBA00023242"/>
    </source>
</evidence>
<dbReference type="PANTHER" id="PTHR45629">
    <property type="entry name" value="SNF2/RAD54 FAMILY MEMBER"/>
    <property type="match status" value="1"/>
</dbReference>
<evidence type="ECO:0000259" key="7">
    <source>
        <dbReference type="PROSITE" id="PS51192"/>
    </source>
</evidence>
<dbReference type="InterPro" id="IPR000330">
    <property type="entry name" value="SNF2_N"/>
</dbReference>
<dbReference type="OrthoDB" id="413460at2759"/>
<dbReference type="SMART" id="SM00487">
    <property type="entry name" value="DEXDc"/>
    <property type="match status" value="1"/>
</dbReference>
<dbReference type="InterPro" id="IPR029256">
    <property type="entry name" value="Heliccase-ass-bd"/>
</dbReference>
<dbReference type="Gene3D" id="3.40.50.10810">
    <property type="entry name" value="Tandem AAA-ATPase domain"/>
    <property type="match status" value="1"/>
</dbReference>
<feature type="compositionally biased region" description="Low complexity" evidence="6">
    <location>
        <begin position="48"/>
        <end position="62"/>
    </location>
</feature>
<feature type="region of interest" description="Disordered" evidence="6">
    <location>
        <begin position="1"/>
        <end position="97"/>
    </location>
</feature>
<dbReference type="EMBL" id="ML119692">
    <property type="protein sequence ID" value="RPA80086.1"/>
    <property type="molecule type" value="Genomic_DNA"/>
</dbReference>
<dbReference type="Proteomes" id="UP000275078">
    <property type="component" value="Unassembled WGS sequence"/>
</dbReference>
<dbReference type="FunFam" id="3.40.50.10810:FF:000019">
    <property type="entry name" value="DNA excision repair protein ERCC-6-like 2 isoform X1"/>
    <property type="match status" value="1"/>
</dbReference>
<keyword evidence="5" id="KW-0539">Nucleus</keyword>
<dbReference type="InterPro" id="IPR049730">
    <property type="entry name" value="SNF2/RAD54-like_C"/>
</dbReference>
<dbReference type="InterPro" id="IPR038718">
    <property type="entry name" value="SNF2-like_sf"/>
</dbReference>
<dbReference type="GO" id="GO:0005524">
    <property type="term" value="F:ATP binding"/>
    <property type="evidence" value="ECO:0007669"/>
    <property type="project" value="InterPro"/>
</dbReference>
<dbReference type="InterPro" id="IPR014001">
    <property type="entry name" value="Helicase_ATP-bd"/>
</dbReference>
<gene>
    <name evidence="9" type="ORF">BJ508DRAFT_377306</name>
</gene>
<keyword evidence="10" id="KW-1185">Reference proteome</keyword>
<protein>
    <recommendedName>
        <fullName evidence="11">DNA excision repair protein</fullName>
    </recommendedName>
</protein>
<dbReference type="PANTHER" id="PTHR45629:SF7">
    <property type="entry name" value="DNA EXCISION REPAIR PROTEIN ERCC-6-RELATED"/>
    <property type="match status" value="1"/>
</dbReference>
<evidence type="ECO:0008006" key="11">
    <source>
        <dbReference type="Google" id="ProtNLM"/>
    </source>
</evidence>
<dbReference type="Gene3D" id="3.40.50.300">
    <property type="entry name" value="P-loop containing nucleotide triphosphate hydrolases"/>
    <property type="match status" value="1"/>
</dbReference>